<reference evidence="1 2" key="1">
    <citation type="submission" date="2018-07" db="EMBL/GenBank/DDBJ databases">
        <title>Exploring interactions and the metabolic potential of the ultra-small soil bacteria Hylemonella gracilis.</title>
        <authorList>
            <person name="Tyc O."/>
            <person name="Kulkarni P."/>
            <person name="Gawehns F."/>
            <person name="Hundscheid M."/>
            <person name="Zweers H."/>
            <person name="Garbeva P."/>
        </authorList>
    </citation>
    <scope>NUCLEOTIDE SEQUENCE [LARGE SCALE GENOMIC DNA]</scope>
    <source>
        <strain evidence="1 2">NS1</strain>
    </source>
</reference>
<name>A0A4P6UN88_9BURK</name>
<dbReference type="KEGG" id="hgr:DW355_16395"/>
<sequence>MMRHVGAGGKVAKTLYTFTACHSLLNMPNHGQGMTLALGDARAASPWRIIQTEALANGSVMVTLKSLSAFAIVPAVDYAQIAPEHRPPVAEAIDRLLNSAFRETPTSVVDHCRSALTVLISRWLVQSGREKDDALALDLGPLAKRMEANEMTCVANAAQIVARLHARGKPNEQQARGLRPPEGGDDEFALESVGLTLREFGWAVR</sequence>
<gene>
    <name evidence="1" type="ORF">DW355_16395</name>
</gene>
<organism evidence="1 2">
    <name type="scientific">Hylemonella gracilis</name>
    <dbReference type="NCBI Taxonomy" id="80880"/>
    <lineage>
        <taxon>Bacteria</taxon>
        <taxon>Pseudomonadati</taxon>
        <taxon>Pseudomonadota</taxon>
        <taxon>Betaproteobacteria</taxon>
        <taxon>Burkholderiales</taxon>
        <taxon>Comamonadaceae</taxon>
        <taxon>Hylemonella</taxon>
    </lineage>
</organism>
<dbReference type="AlphaFoldDB" id="A0A4P6UN88"/>
<proteinExistence type="predicted"/>
<protein>
    <submittedName>
        <fullName evidence="1">Uncharacterized protein</fullName>
    </submittedName>
</protein>
<accession>A0A4P6UN88</accession>
<evidence type="ECO:0000313" key="1">
    <source>
        <dbReference type="EMBL" id="QBK06084.1"/>
    </source>
</evidence>
<dbReference type="Proteomes" id="UP000292939">
    <property type="component" value="Chromosome"/>
</dbReference>
<dbReference type="EMBL" id="CP031395">
    <property type="protein sequence ID" value="QBK06084.1"/>
    <property type="molecule type" value="Genomic_DNA"/>
</dbReference>
<evidence type="ECO:0000313" key="2">
    <source>
        <dbReference type="Proteomes" id="UP000292939"/>
    </source>
</evidence>